<dbReference type="STRING" id="1157962.A0A250X3B8"/>
<dbReference type="Gene3D" id="3.90.226.10">
    <property type="entry name" value="2-enoyl-CoA Hydratase, Chain A, domain 1"/>
    <property type="match status" value="1"/>
</dbReference>
<evidence type="ECO:0000313" key="4">
    <source>
        <dbReference type="EMBL" id="GAX77551.1"/>
    </source>
</evidence>
<reference evidence="4 5" key="1">
    <citation type="submission" date="2017-08" db="EMBL/GenBank/DDBJ databases">
        <title>Acidophilic green algal genome provides insights into adaptation to an acidic environment.</title>
        <authorList>
            <person name="Hirooka S."/>
            <person name="Hirose Y."/>
            <person name="Kanesaki Y."/>
            <person name="Higuchi S."/>
            <person name="Fujiwara T."/>
            <person name="Onuma R."/>
            <person name="Era A."/>
            <person name="Ohbayashi R."/>
            <person name="Uzuka A."/>
            <person name="Nozaki H."/>
            <person name="Yoshikawa H."/>
            <person name="Miyagishima S.Y."/>
        </authorList>
    </citation>
    <scope>NUCLEOTIDE SEQUENCE [LARGE SCALE GENOMIC DNA]</scope>
    <source>
        <strain evidence="4 5">NIES-2499</strain>
    </source>
</reference>
<dbReference type="GO" id="GO:0009368">
    <property type="term" value="C:endopeptidase Clp complex"/>
    <property type="evidence" value="ECO:0007669"/>
    <property type="project" value="TreeGrafter"/>
</dbReference>
<protein>
    <recommendedName>
        <fullName evidence="2">ATP-dependent Clp protease proteolytic subunit</fullName>
    </recommendedName>
</protein>
<dbReference type="GO" id="GO:0009536">
    <property type="term" value="C:plastid"/>
    <property type="evidence" value="ECO:0007669"/>
    <property type="project" value="UniProtKB-ARBA"/>
</dbReference>
<evidence type="ECO:0000256" key="3">
    <source>
        <dbReference type="SAM" id="MobiDB-lite"/>
    </source>
</evidence>
<dbReference type="EMBL" id="BEGY01000025">
    <property type="protein sequence ID" value="GAX77551.1"/>
    <property type="molecule type" value="Genomic_DNA"/>
</dbReference>
<dbReference type="GO" id="GO:0004176">
    <property type="term" value="F:ATP-dependent peptidase activity"/>
    <property type="evidence" value="ECO:0007669"/>
    <property type="project" value="InterPro"/>
</dbReference>
<dbReference type="CDD" id="cd07017">
    <property type="entry name" value="S14_ClpP_2"/>
    <property type="match status" value="1"/>
</dbReference>
<dbReference type="GO" id="GO:0006515">
    <property type="term" value="P:protein quality control for misfolded or incompletely synthesized proteins"/>
    <property type="evidence" value="ECO:0007669"/>
    <property type="project" value="TreeGrafter"/>
</dbReference>
<comment type="similarity">
    <text evidence="1 2">Belongs to the peptidase S14 family.</text>
</comment>
<sequence>MLEARRLRGVSNPTKQSYNRPSRRTVVALARAARYDRRKPPPPDLPSLLFDQRIVYLGMPLVPAVTELMVAELLYLEKQGNSLPIEMLINSSGTTRQDGEILSFDSEGIALTSTMGFVKNPISTVNMGLAVGWSCVVLSFGKKGMRKSLPHSLAMIQQPRVPPTGQRQAVEVHIKWREVLDYKRDLLRMMSIGTGWPVEKLDQDVQRPLYMRPQDALEYGIIDQIIQPDADKQQRAVEYWVKSGRAESEGRLEQWQEYLALQEEYALKDSFKKVVGQDLRESYRETAKEVFGKTKLFKQDISQLKQALPEEMIISGENGEDQVRLPFSKEGLKMALLNAERYADRNVQRQIASKKVELPERWKKEIEELPRAPSTPGIDFDSLIKQVEMMSADEFSKTDIDALLEKHATR</sequence>
<evidence type="ECO:0000256" key="2">
    <source>
        <dbReference type="RuleBase" id="RU003567"/>
    </source>
</evidence>
<gene>
    <name evidence="4" type="ORF">CEUSTIGMA_g4995.t1</name>
</gene>
<dbReference type="PANTHER" id="PTHR10381:SF6">
    <property type="entry name" value="ATP-DEPENDENT CLP PROTEASE PROTEOLYTIC SUBUNIT-RELATED PROTEIN 3, CHLOROPLASTIC"/>
    <property type="match status" value="1"/>
</dbReference>
<dbReference type="PRINTS" id="PR00127">
    <property type="entry name" value="CLPPROTEASEP"/>
</dbReference>
<dbReference type="PANTHER" id="PTHR10381">
    <property type="entry name" value="ATP-DEPENDENT CLP PROTEASE PROTEOLYTIC SUBUNIT"/>
    <property type="match status" value="1"/>
</dbReference>
<dbReference type="InterPro" id="IPR023562">
    <property type="entry name" value="ClpP/TepA"/>
</dbReference>
<dbReference type="InterPro" id="IPR029045">
    <property type="entry name" value="ClpP/crotonase-like_dom_sf"/>
</dbReference>
<organism evidence="4 5">
    <name type="scientific">Chlamydomonas eustigma</name>
    <dbReference type="NCBI Taxonomy" id="1157962"/>
    <lineage>
        <taxon>Eukaryota</taxon>
        <taxon>Viridiplantae</taxon>
        <taxon>Chlorophyta</taxon>
        <taxon>core chlorophytes</taxon>
        <taxon>Chlorophyceae</taxon>
        <taxon>CS clade</taxon>
        <taxon>Chlamydomonadales</taxon>
        <taxon>Chlamydomonadaceae</taxon>
        <taxon>Chlamydomonas</taxon>
    </lineage>
</organism>
<proteinExistence type="inferred from homology"/>
<dbReference type="SUPFAM" id="SSF52096">
    <property type="entry name" value="ClpP/crotonase"/>
    <property type="match status" value="1"/>
</dbReference>
<evidence type="ECO:0000256" key="1">
    <source>
        <dbReference type="ARBA" id="ARBA00007039"/>
    </source>
</evidence>
<dbReference type="AlphaFoldDB" id="A0A250X3B8"/>
<dbReference type="Proteomes" id="UP000232323">
    <property type="component" value="Unassembled WGS sequence"/>
</dbReference>
<feature type="compositionally biased region" description="Polar residues" evidence="3">
    <location>
        <begin position="11"/>
        <end position="20"/>
    </location>
</feature>
<dbReference type="Pfam" id="PF00574">
    <property type="entry name" value="CLP_protease"/>
    <property type="match status" value="1"/>
</dbReference>
<keyword evidence="5" id="KW-1185">Reference proteome</keyword>
<dbReference type="GO" id="GO:0051117">
    <property type="term" value="F:ATPase binding"/>
    <property type="evidence" value="ECO:0007669"/>
    <property type="project" value="TreeGrafter"/>
</dbReference>
<evidence type="ECO:0000313" key="5">
    <source>
        <dbReference type="Proteomes" id="UP000232323"/>
    </source>
</evidence>
<feature type="region of interest" description="Disordered" evidence="3">
    <location>
        <begin position="1"/>
        <end position="22"/>
    </location>
</feature>
<dbReference type="OrthoDB" id="2017408at2759"/>
<comment type="caution">
    <text evidence="4">The sequence shown here is derived from an EMBL/GenBank/DDBJ whole genome shotgun (WGS) entry which is preliminary data.</text>
</comment>
<dbReference type="InterPro" id="IPR001907">
    <property type="entry name" value="ClpP"/>
</dbReference>
<name>A0A250X3B8_9CHLO</name>
<dbReference type="GO" id="GO:0004252">
    <property type="term" value="F:serine-type endopeptidase activity"/>
    <property type="evidence" value="ECO:0007669"/>
    <property type="project" value="InterPro"/>
</dbReference>
<accession>A0A250X3B8</accession>